<dbReference type="InParanoid" id="A0A1V8TUF0"/>
<dbReference type="AlphaFoldDB" id="A0A1V8TUF0"/>
<evidence type="ECO:0000313" key="1">
    <source>
        <dbReference type="EMBL" id="OQO14978.1"/>
    </source>
</evidence>
<dbReference type="Proteomes" id="UP000192596">
    <property type="component" value="Unassembled WGS sequence"/>
</dbReference>
<reference evidence="2" key="1">
    <citation type="submission" date="2017-03" db="EMBL/GenBank/DDBJ databases">
        <title>Genomes of endolithic fungi from Antarctica.</title>
        <authorList>
            <person name="Coleine C."/>
            <person name="Masonjones S."/>
            <person name="Stajich J.E."/>
        </authorList>
    </citation>
    <scope>NUCLEOTIDE SEQUENCE [LARGE SCALE GENOMIC DNA]</scope>
    <source>
        <strain evidence="2">CCFEE 5527</strain>
    </source>
</reference>
<protein>
    <recommendedName>
        <fullName evidence="3">Methyltransferase domain-containing protein</fullName>
    </recommendedName>
</protein>
<proteinExistence type="predicted"/>
<dbReference type="SUPFAM" id="SSF53335">
    <property type="entry name" value="S-adenosyl-L-methionine-dependent methyltransferases"/>
    <property type="match status" value="1"/>
</dbReference>
<dbReference type="InterPro" id="IPR029063">
    <property type="entry name" value="SAM-dependent_MTases_sf"/>
</dbReference>
<organism evidence="1 2">
    <name type="scientific">Cryoendolithus antarcticus</name>
    <dbReference type="NCBI Taxonomy" id="1507870"/>
    <lineage>
        <taxon>Eukaryota</taxon>
        <taxon>Fungi</taxon>
        <taxon>Dikarya</taxon>
        <taxon>Ascomycota</taxon>
        <taxon>Pezizomycotina</taxon>
        <taxon>Dothideomycetes</taxon>
        <taxon>Dothideomycetidae</taxon>
        <taxon>Cladosporiales</taxon>
        <taxon>Cladosporiaceae</taxon>
        <taxon>Cryoendolithus</taxon>
    </lineage>
</organism>
<sequence length="264" mass="28661">MADSYSLPRHAAESARLNDQHHVLKTISGFPGLLHPCILASLQTARIADMGTGTGAWLLELSSQRTQDSYTGLDISAAQFPSEPPSNITFDVWNVLDPAPPQYQGCFKVVHVRLVGLALVGEQFSVAARNLMTMTKSGGWIQWGEADAGDITHRGLVSQALKALYSRGLKVLHTQGRMLDEPRRLKEVLEQVGFEEIEEKVVSVDEVEAVRQGFNKMFVGAFSGILSEAGTEGEDGDLVGDAEKAVLQGSWSNCKFHVVVGQKA</sequence>
<dbReference type="EMBL" id="NAJO01000001">
    <property type="protein sequence ID" value="OQO14978.1"/>
    <property type="molecule type" value="Genomic_DNA"/>
</dbReference>
<keyword evidence="2" id="KW-1185">Reference proteome</keyword>
<accession>A0A1V8TUF0</accession>
<dbReference type="STRING" id="1507870.A0A1V8TUF0"/>
<gene>
    <name evidence="1" type="ORF">B0A48_00360</name>
</gene>
<dbReference type="OrthoDB" id="417697at2759"/>
<evidence type="ECO:0008006" key="3">
    <source>
        <dbReference type="Google" id="ProtNLM"/>
    </source>
</evidence>
<dbReference type="Gene3D" id="3.40.50.150">
    <property type="entry name" value="Vaccinia Virus protein VP39"/>
    <property type="match status" value="1"/>
</dbReference>
<comment type="caution">
    <text evidence="1">The sequence shown here is derived from an EMBL/GenBank/DDBJ whole genome shotgun (WGS) entry which is preliminary data.</text>
</comment>
<evidence type="ECO:0000313" key="2">
    <source>
        <dbReference type="Proteomes" id="UP000192596"/>
    </source>
</evidence>
<name>A0A1V8TUF0_9PEZI</name>